<reference evidence="2" key="1">
    <citation type="journal article" date="2022" name="Mol. Ecol. Resour.">
        <title>The genomes of chicory, endive, great burdock and yacon provide insights into Asteraceae palaeo-polyploidization history and plant inulin production.</title>
        <authorList>
            <person name="Fan W."/>
            <person name="Wang S."/>
            <person name="Wang H."/>
            <person name="Wang A."/>
            <person name="Jiang F."/>
            <person name="Liu H."/>
            <person name="Zhao H."/>
            <person name="Xu D."/>
            <person name="Zhang Y."/>
        </authorList>
    </citation>
    <scope>NUCLEOTIDE SEQUENCE [LARGE SCALE GENOMIC DNA]</scope>
    <source>
        <strain evidence="2">cv. Yunnan</strain>
    </source>
</reference>
<protein>
    <submittedName>
        <fullName evidence="1">Uncharacterized protein</fullName>
    </submittedName>
</protein>
<evidence type="ECO:0000313" key="1">
    <source>
        <dbReference type="EMBL" id="KAI3704186.1"/>
    </source>
</evidence>
<proteinExistence type="predicted"/>
<sequence>MFRQTTAAATPFNAQLTTQMAPVDPLLSPIETFKYIPICITLAAIETLTLIVHELYSDPLSIGNPAVNLSSPSLQCHLHLIVLRLKSSETHP</sequence>
<reference evidence="1 2" key="2">
    <citation type="journal article" date="2022" name="Mol. Ecol. Resour.">
        <title>The genomes of chicory, endive, great burdock and yacon provide insights into Asteraceae paleo-polyploidization history and plant inulin production.</title>
        <authorList>
            <person name="Fan W."/>
            <person name="Wang S."/>
            <person name="Wang H."/>
            <person name="Wang A."/>
            <person name="Jiang F."/>
            <person name="Liu H."/>
            <person name="Zhao H."/>
            <person name="Xu D."/>
            <person name="Zhang Y."/>
        </authorList>
    </citation>
    <scope>NUCLEOTIDE SEQUENCE [LARGE SCALE GENOMIC DNA]</scope>
    <source>
        <strain evidence="2">cv. Yunnan</strain>
        <tissue evidence="1">Leaves</tissue>
    </source>
</reference>
<organism evidence="1 2">
    <name type="scientific">Smallanthus sonchifolius</name>
    <dbReference type="NCBI Taxonomy" id="185202"/>
    <lineage>
        <taxon>Eukaryota</taxon>
        <taxon>Viridiplantae</taxon>
        <taxon>Streptophyta</taxon>
        <taxon>Embryophyta</taxon>
        <taxon>Tracheophyta</taxon>
        <taxon>Spermatophyta</taxon>
        <taxon>Magnoliopsida</taxon>
        <taxon>eudicotyledons</taxon>
        <taxon>Gunneridae</taxon>
        <taxon>Pentapetalae</taxon>
        <taxon>asterids</taxon>
        <taxon>campanulids</taxon>
        <taxon>Asterales</taxon>
        <taxon>Asteraceae</taxon>
        <taxon>Asteroideae</taxon>
        <taxon>Heliantheae alliance</taxon>
        <taxon>Millerieae</taxon>
        <taxon>Smallanthus</taxon>
    </lineage>
</organism>
<evidence type="ECO:0000313" key="2">
    <source>
        <dbReference type="Proteomes" id="UP001056120"/>
    </source>
</evidence>
<keyword evidence="2" id="KW-1185">Reference proteome</keyword>
<dbReference type="Proteomes" id="UP001056120">
    <property type="component" value="Linkage Group LG25"/>
</dbReference>
<accession>A0ACB9A3U0</accession>
<name>A0ACB9A3U0_9ASTR</name>
<gene>
    <name evidence="1" type="ORF">L1987_74401</name>
</gene>
<comment type="caution">
    <text evidence="1">The sequence shown here is derived from an EMBL/GenBank/DDBJ whole genome shotgun (WGS) entry which is preliminary data.</text>
</comment>
<dbReference type="EMBL" id="CM042042">
    <property type="protein sequence ID" value="KAI3704186.1"/>
    <property type="molecule type" value="Genomic_DNA"/>
</dbReference>